<feature type="region of interest" description="Disordered" evidence="1">
    <location>
        <begin position="462"/>
        <end position="492"/>
    </location>
</feature>
<reference evidence="4" key="1">
    <citation type="journal article" date="2012" name="Science">
        <title>The Paleozoic origin of enzymatic lignin decomposition reconstructed from 31 fungal genomes.</title>
        <authorList>
            <person name="Floudas D."/>
            <person name="Binder M."/>
            <person name="Riley R."/>
            <person name="Barry K."/>
            <person name="Blanchette R.A."/>
            <person name="Henrissat B."/>
            <person name="Martinez A.T."/>
            <person name="Otillar R."/>
            <person name="Spatafora J.W."/>
            <person name="Yadav J.S."/>
            <person name="Aerts A."/>
            <person name="Benoit I."/>
            <person name="Boyd A."/>
            <person name="Carlson A."/>
            <person name="Copeland A."/>
            <person name="Coutinho P.M."/>
            <person name="de Vries R.P."/>
            <person name="Ferreira P."/>
            <person name="Findley K."/>
            <person name="Foster B."/>
            <person name="Gaskell J."/>
            <person name="Glotzer D."/>
            <person name="Gorecki P."/>
            <person name="Heitman J."/>
            <person name="Hesse C."/>
            <person name="Hori C."/>
            <person name="Igarashi K."/>
            <person name="Jurgens J.A."/>
            <person name="Kallen N."/>
            <person name="Kersten P."/>
            <person name="Kohler A."/>
            <person name="Kuees U."/>
            <person name="Kumar T.K.A."/>
            <person name="Kuo A."/>
            <person name="LaButti K."/>
            <person name="Larrondo L.F."/>
            <person name="Lindquist E."/>
            <person name="Ling A."/>
            <person name="Lombard V."/>
            <person name="Lucas S."/>
            <person name="Lundell T."/>
            <person name="Martin R."/>
            <person name="McLaughlin D.J."/>
            <person name="Morgenstern I."/>
            <person name="Morin E."/>
            <person name="Murat C."/>
            <person name="Nagy L.G."/>
            <person name="Nolan M."/>
            <person name="Ohm R.A."/>
            <person name="Patyshakuliyeva A."/>
            <person name="Rokas A."/>
            <person name="Ruiz-Duenas F.J."/>
            <person name="Sabat G."/>
            <person name="Salamov A."/>
            <person name="Samejima M."/>
            <person name="Schmutz J."/>
            <person name="Slot J.C."/>
            <person name="St John F."/>
            <person name="Stenlid J."/>
            <person name="Sun H."/>
            <person name="Sun S."/>
            <person name="Syed K."/>
            <person name="Tsang A."/>
            <person name="Wiebenga A."/>
            <person name="Young D."/>
            <person name="Pisabarro A."/>
            <person name="Eastwood D.C."/>
            <person name="Martin F."/>
            <person name="Cullen D."/>
            <person name="Grigoriev I.V."/>
            <person name="Hibbett D.S."/>
        </authorList>
    </citation>
    <scope>NUCLEOTIDE SEQUENCE [LARGE SCALE GENOMIC DNA]</scope>
    <source>
        <strain evidence="4">RWD-64-598 SS2</strain>
    </source>
</reference>
<evidence type="ECO:0000256" key="1">
    <source>
        <dbReference type="SAM" id="MobiDB-lite"/>
    </source>
</evidence>
<feature type="compositionally biased region" description="Low complexity" evidence="1">
    <location>
        <begin position="383"/>
        <end position="397"/>
    </location>
</feature>
<evidence type="ECO:0000313" key="3">
    <source>
        <dbReference type="EMBL" id="EIW82174.1"/>
    </source>
</evidence>
<dbReference type="AlphaFoldDB" id="A0A5M3MTV0"/>
<dbReference type="RefSeq" id="XP_007767935.1">
    <property type="nucleotide sequence ID" value="XM_007769745.1"/>
</dbReference>
<feature type="region of interest" description="Disordered" evidence="1">
    <location>
        <begin position="361"/>
        <end position="397"/>
    </location>
</feature>
<evidence type="ECO:0000256" key="2">
    <source>
        <dbReference type="SAM" id="Phobius"/>
    </source>
</evidence>
<keyword evidence="2" id="KW-0472">Membrane</keyword>
<protein>
    <submittedName>
        <fullName evidence="3">Uncharacterized protein</fullName>
    </submittedName>
</protein>
<feature type="transmembrane region" description="Helical" evidence="2">
    <location>
        <begin position="31"/>
        <end position="51"/>
    </location>
</feature>
<accession>A0A5M3MTV0</accession>
<name>A0A5M3MTV0_CONPW</name>
<keyword evidence="2" id="KW-1133">Transmembrane helix</keyword>
<sequence length="512" mass="55198">MSLIALNLFLAALFLSSFITAFVFGPRSTVGSAILVGAVFLSFLITIIYLSRHIINTTRYKATPILPIHTSALDMHVFLPGNAPVVTRSVQRSSHHGHQRHATAPAVFYPTFSTTSRRVDVVEHILQRVERIEDATLATNNTSTATFCRPSNPIAAELNSTMSNIVASQQPTPSTVSVSDSLPSVDSIVRRVRNKFDIAVASPAPTSHSESLPSVDALVRRVHRAITASNPISQVISIPSNVGDILRPTNPIGEMLDSPSETFSPPSRNPLRIVGAALAPSDDSPILALHHSPISINSPSHPNFVSEPRHRLTALDSGPSMPLSISSTPHPWVSSSTPKTSTEVQELERIDVFYRRKHSCDASFDSPSHPNFVPEPLRRSSALSSGPSTPLSFSSTPRPWVPSSVADRWPCRSSPPSTDSPVVFSSGDGPVSLTPSLSLQQWAPALLLDSALKMPEPIQLDSFPPGVVDSPIPSATTPEGNISKDRPGKGTRQLWRKLMRRTTSEVSSNLPA</sequence>
<evidence type="ECO:0000313" key="4">
    <source>
        <dbReference type="Proteomes" id="UP000053558"/>
    </source>
</evidence>
<keyword evidence="4" id="KW-1185">Reference proteome</keyword>
<dbReference type="GeneID" id="19205216"/>
<dbReference type="Proteomes" id="UP000053558">
    <property type="component" value="Unassembled WGS sequence"/>
</dbReference>
<keyword evidence="2" id="KW-0812">Transmembrane</keyword>
<organism evidence="3 4">
    <name type="scientific">Coniophora puteana (strain RWD-64-598)</name>
    <name type="common">Brown rot fungus</name>
    <dbReference type="NCBI Taxonomy" id="741705"/>
    <lineage>
        <taxon>Eukaryota</taxon>
        <taxon>Fungi</taxon>
        <taxon>Dikarya</taxon>
        <taxon>Basidiomycota</taxon>
        <taxon>Agaricomycotina</taxon>
        <taxon>Agaricomycetes</taxon>
        <taxon>Agaricomycetidae</taxon>
        <taxon>Boletales</taxon>
        <taxon>Coniophorineae</taxon>
        <taxon>Coniophoraceae</taxon>
        <taxon>Coniophora</taxon>
    </lineage>
</organism>
<dbReference type="KEGG" id="cput:CONPUDRAFT_164811"/>
<gene>
    <name evidence="3" type="ORF">CONPUDRAFT_164811</name>
</gene>
<comment type="caution">
    <text evidence="3">The sequence shown here is derived from an EMBL/GenBank/DDBJ whole genome shotgun (WGS) entry which is preliminary data.</text>
</comment>
<proteinExistence type="predicted"/>
<dbReference type="EMBL" id="JH711577">
    <property type="protein sequence ID" value="EIW82174.1"/>
    <property type="molecule type" value="Genomic_DNA"/>
</dbReference>